<dbReference type="PRINTS" id="PR00320">
    <property type="entry name" value="GPROTEINBRPT"/>
</dbReference>
<dbReference type="Gene3D" id="2.130.10.10">
    <property type="entry name" value="YVTN repeat-like/Quinoprotein amine dehydrogenase"/>
    <property type="match status" value="3"/>
</dbReference>
<feature type="binding site" evidence="4">
    <location>
        <position position="77"/>
    </location>
    <ligand>
        <name>ATP</name>
        <dbReference type="ChEBI" id="CHEBI:30616"/>
    </ligand>
</feature>
<dbReference type="Gene3D" id="3.30.200.20">
    <property type="entry name" value="Phosphorylase Kinase, domain 1"/>
    <property type="match status" value="1"/>
</dbReference>
<feature type="repeat" description="WD" evidence="3">
    <location>
        <begin position="482"/>
        <end position="523"/>
    </location>
</feature>
<evidence type="ECO:0000256" key="4">
    <source>
        <dbReference type="PROSITE-ProRule" id="PRU10141"/>
    </source>
</evidence>
<dbReference type="CDD" id="cd00200">
    <property type="entry name" value="WD40"/>
    <property type="match status" value="1"/>
</dbReference>
<comment type="caution">
    <text evidence="6">The sequence shown here is derived from an EMBL/GenBank/DDBJ whole genome shotgun (WGS) entry which is preliminary data.</text>
</comment>
<evidence type="ECO:0000256" key="1">
    <source>
        <dbReference type="ARBA" id="ARBA00022574"/>
    </source>
</evidence>
<feature type="repeat" description="WD" evidence="3">
    <location>
        <begin position="399"/>
        <end position="424"/>
    </location>
</feature>
<dbReference type="PANTHER" id="PTHR19879">
    <property type="entry name" value="TRANSCRIPTION INITIATION FACTOR TFIID"/>
    <property type="match status" value="1"/>
</dbReference>
<reference evidence="6 7" key="1">
    <citation type="journal article" date="2011" name="J. Bacteriol.">
        <title>Draft genome sequence of the anoxygenic filamentous phototrophic bacterium Oscillochloris trichoides subsp. DG-6.</title>
        <authorList>
            <person name="Kuznetsov B.B."/>
            <person name="Ivanovsky R.N."/>
            <person name="Keppen O.I."/>
            <person name="Sukhacheva M.V."/>
            <person name="Bumazhkin B.K."/>
            <person name="Patutina E.O."/>
            <person name="Beletsky A.V."/>
            <person name="Mardanov A.V."/>
            <person name="Baslerov R.V."/>
            <person name="Panteleeva A.N."/>
            <person name="Kolganova T.V."/>
            <person name="Ravin N.V."/>
            <person name="Skryabin K.G."/>
        </authorList>
    </citation>
    <scope>NUCLEOTIDE SEQUENCE [LARGE SCALE GENOMIC DNA]</scope>
    <source>
        <strain evidence="6 7">DG-6</strain>
    </source>
</reference>
<feature type="repeat" description="WD" evidence="3">
    <location>
        <begin position="601"/>
        <end position="635"/>
    </location>
</feature>
<feature type="repeat" description="WD" evidence="3">
    <location>
        <begin position="357"/>
        <end position="398"/>
    </location>
</feature>
<keyword evidence="4" id="KW-0067">ATP-binding</keyword>
<dbReference type="PROSITE" id="PS50011">
    <property type="entry name" value="PROTEIN_KINASE_DOM"/>
    <property type="match status" value="1"/>
</dbReference>
<keyword evidence="2" id="KW-0677">Repeat</keyword>
<dbReference type="eggNOG" id="COG2319">
    <property type="taxonomic scope" value="Bacteria"/>
</dbReference>
<dbReference type="GO" id="GO:0005524">
    <property type="term" value="F:ATP binding"/>
    <property type="evidence" value="ECO:0007669"/>
    <property type="project" value="UniProtKB-UniRule"/>
</dbReference>
<dbReference type="HOGENOM" id="CLU_000288_135_4_0"/>
<organism evidence="6 7">
    <name type="scientific">Oscillochloris trichoides DG-6</name>
    <dbReference type="NCBI Taxonomy" id="765420"/>
    <lineage>
        <taxon>Bacteria</taxon>
        <taxon>Bacillati</taxon>
        <taxon>Chloroflexota</taxon>
        <taxon>Chloroflexia</taxon>
        <taxon>Chloroflexales</taxon>
        <taxon>Chloroflexineae</taxon>
        <taxon>Oscillochloridaceae</taxon>
        <taxon>Oscillochloris</taxon>
    </lineage>
</organism>
<dbReference type="CDD" id="cd14014">
    <property type="entry name" value="STKc_PknB_like"/>
    <property type="match status" value="1"/>
</dbReference>
<sequence>MLICQDQRSGYGCGAENPDDAANCQRCGMALRFAVHLQNPGTVVGHYQIVRMIGYGSYGAVYEAQDCRDATRKVALKETFEAAMIVRFQREFDALAHLSHPNLPHYYEVFEADGCGYLVMEFIPGQSLDEILNRQKAPLSEQFLIGYAEQLCDLLTYLHSQHPPVLHRDIKPANIRVTPEGVVKLVDFGLFKQGIQRTRQTLHGLGTLEYMPLEQFDWSGGTDQRSDIYSLGATFYHLLTRRYPISAPKRMTKEKDPLRPPHRLNGHVSRHVSDAIMRAMSRLPLDRYPNAEAFKRDLLGKTQRYIRGAQMRERLVDQGLFIYTLAWHPGGHILASSGEDRMVHLWRPHDGAPLGSLRGHQSKVQALAWHPDEDLLASASADRTIRLWRSTDLSCVTTITGHREPVTCLAWSPDGEVLASGSGDTVYLWAADGTPMSEIHCPERAKVYSLAWRPDGQMLAVGYDDHQIRLWQMAEQLSVFSLQGHTGCVYSLAWSPDGQSLASASADSSLRLWRLANGRLVDELRRHKNWAAKLAWHPDGSGEEQPWLWRVSDTSLCLIVTGHRNYVYCVAWSPDGQVLASCGADSTLRLWRNDGSPISLLMGHSDWVQAVAWSPDGNSLASASLDGSVQLWSMV</sequence>
<dbReference type="EMBL" id="ADVR01000014">
    <property type="protein sequence ID" value="EFO81360.1"/>
    <property type="molecule type" value="Genomic_DNA"/>
</dbReference>
<protein>
    <submittedName>
        <fullName evidence="6">WD-40 repeat-containing protein</fullName>
    </submittedName>
</protein>
<dbReference type="SUPFAM" id="SSF50978">
    <property type="entry name" value="WD40 repeat-like"/>
    <property type="match status" value="1"/>
</dbReference>
<name>E1IBQ8_9CHLR</name>
<dbReference type="SUPFAM" id="SSF56112">
    <property type="entry name" value="Protein kinase-like (PK-like)"/>
    <property type="match status" value="1"/>
</dbReference>
<evidence type="ECO:0000313" key="6">
    <source>
        <dbReference type="EMBL" id="EFO81360.1"/>
    </source>
</evidence>
<feature type="repeat" description="WD" evidence="3">
    <location>
        <begin position="560"/>
        <end position="591"/>
    </location>
</feature>
<dbReference type="InterPro" id="IPR011047">
    <property type="entry name" value="Quinoprotein_ADH-like_sf"/>
</dbReference>
<accession>E1IBQ8</accession>
<keyword evidence="7" id="KW-1185">Reference proteome</keyword>
<dbReference type="InterPro" id="IPR011009">
    <property type="entry name" value="Kinase-like_dom_sf"/>
</dbReference>
<proteinExistence type="predicted"/>
<dbReference type="InterPro" id="IPR000719">
    <property type="entry name" value="Prot_kinase_dom"/>
</dbReference>
<evidence type="ECO:0000313" key="7">
    <source>
        <dbReference type="Proteomes" id="UP000054010"/>
    </source>
</evidence>
<keyword evidence="1 3" id="KW-0853">WD repeat</keyword>
<dbReference type="PROSITE" id="PS00107">
    <property type="entry name" value="PROTEIN_KINASE_ATP"/>
    <property type="match status" value="1"/>
</dbReference>
<dbReference type="InterPro" id="IPR001680">
    <property type="entry name" value="WD40_rpt"/>
</dbReference>
<dbReference type="InterPro" id="IPR055442">
    <property type="entry name" value="Beta-prop_EML-like_2nd"/>
</dbReference>
<dbReference type="PROSITE" id="PS50082">
    <property type="entry name" value="WD_REPEATS_2"/>
    <property type="match status" value="7"/>
</dbReference>
<evidence type="ECO:0000256" key="3">
    <source>
        <dbReference type="PROSITE-ProRule" id="PRU00221"/>
    </source>
</evidence>
<dbReference type="SMART" id="SM00320">
    <property type="entry name" value="WD40"/>
    <property type="match status" value="8"/>
</dbReference>
<dbReference type="PROSITE" id="PS50294">
    <property type="entry name" value="WD_REPEATS_REGION"/>
    <property type="match status" value="6"/>
</dbReference>
<dbReference type="Pfam" id="PF23414">
    <property type="entry name" value="Beta-prop_EML_2"/>
    <property type="match status" value="1"/>
</dbReference>
<dbReference type="eggNOG" id="COG0515">
    <property type="taxonomic scope" value="Bacteria"/>
</dbReference>
<dbReference type="InterPro" id="IPR017441">
    <property type="entry name" value="Protein_kinase_ATP_BS"/>
</dbReference>
<dbReference type="Pfam" id="PF00400">
    <property type="entry name" value="WD40"/>
    <property type="match status" value="3"/>
</dbReference>
<dbReference type="PANTHER" id="PTHR19879:SF9">
    <property type="entry name" value="TRANSCRIPTION INITIATION FACTOR TFIID SUBUNIT 5"/>
    <property type="match status" value="1"/>
</dbReference>
<evidence type="ECO:0000259" key="5">
    <source>
        <dbReference type="PROSITE" id="PS50011"/>
    </source>
</evidence>
<dbReference type="Proteomes" id="UP000054010">
    <property type="component" value="Unassembled WGS sequence"/>
</dbReference>
<dbReference type="SMART" id="SM00220">
    <property type="entry name" value="S_TKc"/>
    <property type="match status" value="1"/>
</dbReference>
<feature type="repeat" description="WD" evidence="3">
    <location>
        <begin position="447"/>
        <end position="481"/>
    </location>
</feature>
<dbReference type="InterPro" id="IPR036322">
    <property type="entry name" value="WD40_repeat_dom_sf"/>
</dbReference>
<feature type="repeat" description="WD" evidence="3">
    <location>
        <begin position="322"/>
        <end position="346"/>
    </location>
</feature>
<evidence type="ECO:0000256" key="2">
    <source>
        <dbReference type="ARBA" id="ARBA00022737"/>
    </source>
</evidence>
<dbReference type="OrthoDB" id="5632033at2"/>
<dbReference type="AlphaFoldDB" id="E1IBQ8"/>
<dbReference type="InterPro" id="IPR015943">
    <property type="entry name" value="WD40/YVTN_repeat-like_dom_sf"/>
</dbReference>
<keyword evidence="4" id="KW-0547">Nucleotide-binding</keyword>
<dbReference type="GO" id="GO:0004672">
    <property type="term" value="F:protein kinase activity"/>
    <property type="evidence" value="ECO:0007669"/>
    <property type="project" value="InterPro"/>
</dbReference>
<gene>
    <name evidence="6" type="ORF">OSCT_0759</name>
</gene>
<dbReference type="SUPFAM" id="SSF50998">
    <property type="entry name" value="Quinoprotein alcohol dehydrogenase-like"/>
    <property type="match status" value="1"/>
</dbReference>
<dbReference type="Gene3D" id="1.10.510.10">
    <property type="entry name" value="Transferase(Phosphotransferase) domain 1"/>
    <property type="match status" value="1"/>
</dbReference>
<dbReference type="Pfam" id="PF00069">
    <property type="entry name" value="Pkinase"/>
    <property type="match status" value="1"/>
</dbReference>
<feature type="domain" description="Protein kinase" evidence="5">
    <location>
        <begin position="47"/>
        <end position="299"/>
    </location>
</feature>
<dbReference type="InterPro" id="IPR020472">
    <property type="entry name" value="WD40_PAC1"/>
</dbReference>
<dbReference type="STRING" id="765420.OSCT_0759"/>